<organism evidence="3 4">
    <name type="scientific">Frankliniella fusca</name>
    <dbReference type="NCBI Taxonomy" id="407009"/>
    <lineage>
        <taxon>Eukaryota</taxon>
        <taxon>Metazoa</taxon>
        <taxon>Ecdysozoa</taxon>
        <taxon>Arthropoda</taxon>
        <taxon>Hexapoda</taxon>
        <taxon>Insecta</taxon>
        <taxon>Pterygota</taxon>
        <taxon>Neoptera</taxon>
        <taxon>Paraneoptera</taxon>
        <taxon>Thysanoptera</taxon>
        <taxon>Terebrantia</taxon>
        <taxon>Thripoidea</taxon>
        <taxon>Thripidae</taxon>
        <taxon>Frankliniella</taxon>
    </lineage>
</organism>
<name>A0AAE1HLH9_9NEOP</name>
<feature type="chain" id="PRO_5042190077" evidence="2">
    <location>
        <begin position="18"/>
        <end position="343"/>
    </location>
</feature>
<evidence type="ECO:0000313" key="3">
    <source>
        <dbReference type="EMBL" id="KAK3923413.1"/>
    </source>
</evidence>
<protein>
    <submittedName>
        <fullName evidence="3">Velvet complex subunit B</fullName>
    </submittedName>
</protein>
<evidence type="ECO:0000256" key="2">
    <source>
        <dbReference type="SAM" id="SignalP"/>
    </source>
</evidence>
<gene>
    <name evidence="3" type="ORF">KUF71_001824</name>
</gene>
<feature type="compositionally biased region" description="Basic and acidic residues" evidence="1">
    <location>
        <begin position="111"/>
        <end position="123"/>
    </location>
</feature>
<comment type="caution">
    <text evidence="3">The sequence shown here is derived from an EMBL/GenBank/DDBJ whole genome shotgun (WGS) entry which is preliminary data.</text>
</comment>
<feature type="region of interest" description="Disordered" evidence="1">
    <location>
        <begin position="40"/>
        <end position="59"/>
    </location>
</feature>
<sequence length="343" mass="36108">MILLGLLLALAAAGAAPAPEHAAEPAGAIVSPSYAKTALASDHPEWRTRGRALSSDPDTDDLALQVNSLTPNNKTPSGFKAAARPVPLSFAQDRFTGAQPAASALYGPGGGHDHDHGHDHDDSFPPYAPEPPPLLSVDQRAPGTVFDAQPSISFDAPPSGYDAPPSQGYGYGPPPTYGPPPPPSYGPPPTYGPPPPPPPSYGPPPPPAPYGPPPPQYGPPPPAYGPPPPDTYGPPQTGYGPYPPPPPPPPPEPLPDDDLDKGVYTHYNIGRKLYYAPLWFSLYFAGYVLVELCKHVWRHKYTFPLRVEDAITGRAADGSDPKDELAGAVNSAIEKATDKYKTS</sequence>
<proteinExistence type="predicted"/>
<feature type="signal peptide" evidence="2">
    <location>
        <begin position="1"/>
        <end position="17"/>
    </location>
</feature>
<dbReference type="EMBL" id="JAHWGI010001145">
    <property type="protein sequence ID" value="KAK3923413.1"/>
    <property type="molecule type" value="Genomic_DNA"/>
</dbReference>
<reference evidence="3" key="1">
    <citation type="submission" date="2021-07" db="EMBL/GenBank/DDBJ databases">
        <authorList>
            <person name="Catto M.A."/>
            <person name="Jacobson A."/>
            <person name="Kennedy G."/>
            <person name="Labadie P."/>
            <person name="Hunt B.G."/>
            <person name="Srinivasan R."/>
        </authorList>
    </citation>
    <scope>NUCLEOTIDE SEQUENCE</scope>
    <source>
        <strain evidence="3">PL_HMW_Pooled</strain>
        <tissue evidence="3">Head</tissue>
    </source>
</reference>
<dbReference type="AlphaFoldDB" id="A0AAE1HLH9"/>
<feature type="compositionally biased region" description="Pro residues" evidence="1">
    <location>
        <begin position="241"/>
        <end position="253"/>
    </location>
</feature>
<feature type="compositionally biased region" description="Pro residues" evidence="1">
    <location>
        <begin position="172"/>
        <end position="232"/>
    </location>
</feature>
<evidence type="ECO:0000256" key="1">
    <source>
        <dbReference type="SAM" id="MobiDB-lite"/>
    </source>
</evidence>
<evidence type="ECO:0000313" key="4">
    <source>
        <dbReference type="Proteomes" id="UP001219518"/>
    </source>
</evidence>
<feature type="region of interest" description="Disordered" evidence="1">
    <location>
        <begin position="101"/>
        <end position="259"/>
    </location>
</feature>
<dbReference type="PRINTS" id="PR01217">
    <property type="entry name" value="PRICHEXTENSN"/>
</dbReference>
<accession>A0AAE1HLH9</accession>
<keyword evidence="4" id="KW-1185">Reference proteome</keyword>
<reference evidence="3" key="2">
    <citation type="journal article" date="2023" name="BMC Genomics">
        <title>Pest status, molecular evolution, and epigenetic factors derived from the genome assembly of Frankliniella fusca, a thysanopteran phytovirus vector.</title>
        <authorList>
            <person name="Catto M.A."/>
            <person name="Labadie P.E."/>
            <person name="Jacobson A.L."/>
            <person name="Kennedy G.G."/>
            <person name="Srinivasan R."/>
            <person name="Hunt B.G."/>
        </authorList>
    </citation>
    <scope>NUCLEOTIDE SEQUENCE</scope>
    <source>
        <strain evidence="3">PL_HMW_Pooled</strain>
    </source>
</reference>
<dbReference type="Proteomes" id="UP001219518">
    <property type="component" value="Unassembled WGS sequence"/>
</dbReference>
<keyword evidence="2" id="KW-0732">Signal</keyword>